<evidence type="ECO:0000313" key="2">
    <source>
        <dbReference type="Proteomes" id="UP000230423"/>
    </source>
</evidence>
<dbReference type="Proteomes" id="UP000230423">
    <property type="component" value="Unassembled WGS sequence"/>
</dbReference>
<name>A0A2G9UKP1_TELCI</name>
<reference evidence="1 2" key="1">
    <citation type="submission" date="2015-09" db="EMBL/GenBank/DDBJ databases">
        <title>Draft genome of the parasitic nematode Teladorsagia circumcincta isolate WARC Sus (inbred).</title>
        <authorList>
            <person name="Mitreva M."/>
        </authorList>
    </citation>
    <scope>NUCLEOTIDE SEQUENCE [LARGE SCALE GENOMIC DNA]</scope>
    <source>
        <strain evidence="1 2">S</strain>
    </source>
</reference>
<dbReference type="OrthoDB" id="5871787at2759"/>
<sequence>MLPQSTERAVTVSGTADAIILCMGQVCQILLEDENPRGNLHWESRTFNQSLMFGTHSEGGPTERYHVTVPTEADVQLVAGGKLGSSCGCCSAATARCPASTGSLSTSSIRSIPPVRGKKSLGLHWLVLDRTDGDVPNAVYGGGLILAGAGYPTAQQHAAAMGGGFGQDPTKAFAAAAGFLSEERQLELINHVLMGAPLLKGANSPASAAHKASGARFTPY</sequence>
<evidence type="ECO:0000313" key="1">
    <source>
        <dbReference type="EMBL" id="PIO70805.1"/>
    </source>
</evidence>
<protein>
    <submittedName>
        <fullName evidence="1">Uncharacterized protein</fullName>
    </submittedName>
</protein>
<organism evidence="1 2">
    <name type="scientific">Teladorsagia circumcincta</name>
    <name type="common">Brown stomach worm</name>
    <name type="synonym">Ostertagia circumcincta</name>
    <dbReference type="NCBI Taxonomy" id="45464"/>
    <lineage>
        <taxon>Eukaryota</taxon>
        <taxon>Metazoa</taxon>
        <taxon>Ecdysozoa</taxon>
        <taxon>Nematoda</taxon>
        <taxon>Chromadorea</taxon>
        <taxon>Rhabditida</taxon>
        <taxon>Rhabditina</taxon>
        <taxon>Rhabditomorpha</taxon>
        <taxon>Strongyloidea</taxon>
        <taxon>Trichostrongylidae</taxon>
        <taxon>Teladorsagia</taxon>
    </lineage>
</organism>
<dbReference type="EMBL" id="KZ346154">
    <property type="protein sequence ID" value="PIO70805.1"/>
    <property type="molecule type" value="Genomic_DNA"/>
</dbReference>
<accession>A0A2G9UKP1</accession>
<gene>
    <name evidence="1" type="ORF">TELCIR_07325</name>
</gene>
<keyword evidence="2" id="KW-1185">Reference proteome</keyword>
<dbReference type="AlphaFoldDB" id="A0A2G9UKP1"/>
<proteinExistence type="predicted"/>